<keyword evidence="5 8" id="KW-0227">DNA damage</keyword>
<dbReference type="InterPro" id="IPR005122">
    <property type="entry name" value="Uracil-DNA_glycosylase-like"/>
</dbReference>
<evidence type="ECO:0000256" key="8">
    <source>
        <dbReference type="HAMAP-Rule" id="MF_00148"/>
    </source>
</evidence>
<comment type="similarity">
    <text evidence="3 8">Belongs to the uracil-DNA glycosylase (UDG) superfamily. UNG family.</text>
</comment>
<name>A0AAC9YUY5_9ACTN</name>
<comment type="catalytic activity">
    <reaction evidence="1 8">
        <text>Hydrolyzes single-stranded DNA or mismatched double-stranded DNA and polynucleotides, releasing free uracil.</text>
        <dbReference type="EC" id="3.2.2.27"/>
    </reaction>
</comment>
<dbReference type="InterPro" id="IPR036895">
    <property type="entry name" value="Uracil-DNA_glycosylase-like_sf"/>
</dbReference>
<evidence type="ECO:0000256" key="1">
    <source>
        <dbReference type="ARBA" id="ARBA00001400"/>
    </source>
</evidence>
<dbReference type="CDD" id="cd10027">
    <property type="entry name" value="UDG-F1-like"/>
    <property type="match status" value="1"/>
</dbReference>
<gene>
    <name evidence="8" type="primary">ung</name>
    <name evidence="10" type="ORF">A1s21155_03485</name>
</gene>
<evidence type="ECO:0000313" key="10">
    <source>
        <dbReference type="EMBL" id="ASY12028.1"/>
    </source>
</evidence>
<dbReference type="PANTHER" id="PTHR11264:SF0">
    <property type="entry name" value="URACIL-DNA GLYCOSYLASE"/>
    <property type="match status" value="1"/>
</dbReference>
<dbReference type="GO" id="GO:0004844">
    <property type="term" value="F:uracil DNA N-glycosylase activity"/>
    <property type="evidence" value="ECO:0007669"/>
    <property type="project" value="UniProtKB-UniRule"/>
</dbReference>
<dbReference type="EC" id="3.2.2.27" evidence="4 8"/>
<dbReference type="Proteomes" id="UP000217216">
    <property type="component" value="Chromosome"/>
</dbReference>
<evidence type="ECO:0000256" key="7">
    <source>
        <dbReference type="ARBA" id="ARBA00023204"/>
    </source>
</evidence>
<dbReference type="GO" id="GO:0005737">
    <property type="term" value="C:cytoplasm"/>
    <property type="evidence" value="ECO:0007669"/>
    <property type="project" value="UniProtKB-SubCell"/>
</dbReference>
<evidence type="ECO:0000256" key="5">
    <source>
        <dbReference type="ARBA" id="ARBA00022763"/>
    </source>
</evidence>
<dbReference type="InterPro" id="IPR002043">
    <property type="entry name" value="UDG_fam1"/>
</dbReference>
<dbReference type="EMBL" id="CP016770">
    <property type="protein sequence ID" value="ASY12028.1"/>
    <property type="molecule type" value="Genomic_DNA"/>
</dbReference>
<dbReference type="SMART" id="SM00987">
    <property type="entry name" value="UreE_C"/>
    <property type="match status" value="1"/>
</dbReference>
<evidence type="ECO:0000259" key="9">
    <source>
        <dbReference type="SMART" id="SM00986"/>
    </source>
</evidence>
<keyword evidence="6 8" id="KW-0378">Hydrolase</keyword>
<evidence type="ECO:0000256" key="3">
    <source>
        <dbReference type="ARBA" id="ARBA00008184"/>
    </source>
</evidence>
<dbReference type="KEGG" id="plak:A1s21155_03485"/>
<organism evidence="10 11">
    <name type="scientific">Candidatus Planktophila dulcis</name>
    <dbReference type="NCBI Taxonomy" id="1884914"/>
    <lineage>
        <taxon>Bacteria</taxon>
        <taxon>Bacillati</taxon>
        <taxon>Actinomycetota</taxon>
        <taxon>Actinomycetes</taxon>
        <taxon>Candidatus Nanopelagicales</taxon>
        <taxon>Candidatus Nanopelagicaceae</taxon>
        <taxon>Candidatus Planktophila</taxon>
    </lineage>
</organism>
<proteinExistence type="inferred from homology"/>
<comment type="function">
    <text evidence="2 8">Excises uracil residues from the DNA which can arise as a result of misincorporation of dUMP residues by DNA polymerase or due to deamination of cytosine.</text>
</comment>
<keyword evidence="8" id="KW-0963">Cytoplasm</keyword>
<evidence type="ECO:0000256" key="2">
    <source>
        <dbReference type="ARBA" id="ARBA00002631"/>
    </source>
</evidence>
<dbReference type="PANTHER" id="PTHR11264">
    <property type="entry name" value="URACIL-DNA GLYCOSYLASE"/>
    <property type="match status" value="1"/>
</dbReference>
<dbReference type="NCBIfam" id="NF003588">
    <property type="entry name" value="PRK05254.1-1"/>
    <property type="match status" value="1"/>
</dbReference>
<dbReference type="Gene3D" id="3.40.470.10">
    <property type="entry name" value="Uracil-DNA glycosylase-like domain"/>
    <property type="match status" value="1"/>
</dbReference>
<evidence type="ECO:0000313" key="11">
    <source>
        <dbReference type="Proteomes" id="UP000217216"/>
    </source>
</evidence>
<sequence>MKDHASLHVHSSWDPIFKPLQGQIDSVMRSLEDEECAPPKESIFAAFQMDLALVRCVIVGQDPYPTPGNAMGLAFSMNANVSKIPASLKNIFSELESDQGIASPASGDLSRWMQSGVLLLNRVLTTRAGESNAHAAFGWQKITDHIAQELGKRGVVAILWGNQAQELSRYFPLRVEGVHPSPLSAYRGFFGSRPFSQVNELLTSSGRTPIDWSL</sequence>
<feature type="domain" description="Uracil-DNA glycosylase-like" evidence="9">
    <location>
        <begin position="47"/>
        <end position="202"/>
    </location>
</feature>
<dbReference type="GO" id="GO:0097510">
    <property type="term" value="P:base-excision repair, AP site formation via deaminated base removal"/>
    <property type="evidence" value="ECO:0007669"/>
    <property type="project" value="TreeGrafter"/>
</dbReference>
<dbReference type="Pfam" id="PF03167">
    <property type="entry name" value="UDG"/>
    <property type="match status" value="1"/>
</dbReference>
<accession>A0AAC9YUY5</accession>
<evidence type="ECO:0000256" key="4">
    <source>
        <dbReference type="ARBA" id="ARBA00012030"/>
    </source>
</evidence>
<evidence type="ECO:0000256" key="6">
    <source>
        <dbReference type="ARBA" id="ARBA00022801"/>
    </source>
</evidence>
<dbReference type="AlphaFoldDB" id="A0AAC9YUY5"/>
<reference evidence="10 11" key="1">
    <citation type="submission" date="2016-07" db="EMBL/GenBank/DDBJ databases">
        <title>High microdiversification within the ubiquitous acI lineage of Actinobacteria.</title>
        <authorList>
            <person name="Neuenschwander S.M."/>
            <person name="Salcher M."/>
            <person name="Ghai R."/>
            <person name="Pernthaler J."/>
        </authorList>
    </citation>
    <scope>NUCLEOTIDE SEQUENCE [LARGE SCALE GENOMIC DNA]</scope>
    <source>
        <strain evidence="10">MMS-21-155</strain>
    </source>
</reference>
<dbReference type="SUPFAM" id="SSF52141">
    <property type="entry name" value="Uracil-DNA glycosylase-like"/>
    <property type="match status" value="1"/>
</dbReference>
<protein>
    <recommendedName>
        <fullName evidence="4 8">Uracil-DNA glycosylase</fullName>
        <shortName evidence="8">UDG</shortName>
        <ecNumber evidence="4 8">3.2.2.27</ecNumber>
    </recommendedName>
</protein>
<dbReference type="SMART" id="SM00986">
    <property type="entry name" value="UDG"/>
    <property type="match status" value="1"/>
</dbReference>
<keyword evidence="7 8" id="KW-0234">DNA repair</keyword>
<dbReference type="HAMAP" id="MF_00148">
    <property type="entry name" value="UDG"/>
    <property type="match status" value="1"/>
</dbReference>
<feature type="active site" description="Proton acceptor" evidence="8">
    <location>
        <position position="62"/>
    </location>
</feature>
<comment type="subcellular location">
    <subcellularLocation>
        <location evidence="8">Cytoplasm</location>
    </subcellularLocation>
</comment>
<dbReference type="NCBIfam" id="NF003592">
    <property type="entry name" value="PRK05254.1-5"/>
    <property type="match status" value="1"/>
</dbReference>
<keyword evidence="11" id="KW-1185">Reference proteome</keyword>